<dbReference type="Proteomes" id="UP001597371">
    <property type="component" value="Unassembled WGS sequence"/>
</dbReference>
<gene>
    <name evidence="1" type="ORF">ACFSKQ_17540</name>
</gene>
<evidence type="ECO:0000313" key="1">
    <source>
        <dbReference type="EMBL" id="MFD2239256.1"/>
    </source>
</evidence>
<organism evidence="1 2">
    <name type="scientific">Aureimonas populi</name>
    <dbReference type="NCBI Taxonomy" id="1701758"/>
    <lineage>
        <taxon>Bacteria</taxon>
        <taxon>Pseudomonadati</taxon>
        <taxon>Pseudomonadota</taxon>
        <taxon>Alphaproteobacteria</taxon>
        <taxon>Hyphomicrobiales</taxon>
        <taxon>Aurantimonadaceae</taxon>
        <taxon>Aureimonas</taxon>
    </lineage>
</organism>
<keyword evidence="2" id="KW-1185">Reference proteome</keyword>
<protein>
    <submittedName>
        <fullName evidence="1">Nucleotidyltransferase family protein</fullName>
    </submittedName>
</protein>
<dbReference type="InterPro" id="IPR039498">
    <property type="entry name" value="NTP_transf_5"/>
</dbReference>
<dbReference type="Gene3D" id="3.30.460.40">
    <property type="match status" value="1"/>
</dbReference>
<proteinExistence type="predicted"/>
<dbReference type="Pfam" id="PF14907">
    <property type="entry name" value="NTP_transf_5"/>
    <property type="match status" value="1"/>
</dbReference>
<dbReference type="EMBL" id="JBHUIJ010000028">
    <property type="protein sequence ID" value="MFD2239256.1"/>
    <property type="molecule type" value="Genomic_DNA"/>
</dbReference>
<name>A0ABW5CSI3_9HYPH</name>
<dbReference type="RefSeq" id="WP_209738296.1">
    <property type="nucleotide sequence ID" value="NZ_CP072611.1"/>
</dbReference>
<comment type="caution">
    <text evidence="1">The sequence shown here is derived from an EMBL/GenBank/DDBJ whole genome shotgun (WGS) entry which is preliminary data.</text>
</comment>
<sequence length="381" mass="41654">MGDTASRNARPYRTAAADLCTLLWNDASARIAQVPPASSPLHDPQAARRVLALAVRSKLGDVLAAILSRASHGEIAADARAWAIERKRRTMICNSAALRGIEWADGPLRSRGIAYAVMKGPIQQHMLHGDYFTRPSGDIDLLVAAGDFAAAQDVLMDAGFARVPPAPSLWWDRFLGERHFVREGEVRMVFDLHHRLQQPGSPQPRSSRAFLDRAEAHSLSGRRIAAISAGDVPLLCAMSLVKALFNREPAGNHAFDLMAALRSGREGAADRFLERAKEEDLEGTARLALTLVASLFPDLATPRTGALPEISPETLRAMVLDPDSVADWPRRRRVLSEACLRSPWRTAREFAWLGASEATRWMEERRNGTGRLSPAPEGSAG</sequence>
<accession>A0ABW5CSI3</accession>
<evidence type="ECO:0000313" key="2">
    <source>
        <dbReference type="Proteomes" id="UP001597371"/>
    </source>
</evidence>
<reference evidence="2" key="1">
    <citation type="journal article" date="2019" name="Int. J. Syst. Evol. Microbiol.">
        <title>The Global Catalogue of Microorganisms (GCM) 10K type strain sequencing project: providing services to taxonomists for standard genome sequencing and annotation.</title>
        <authorList>
            <consortium name="The Broad Institute Genomics Platform"/>
            <consortium name="The Broad Institute Genome Sequencing Center for Infectious Disease"/>
            <person name="Wu L."/>
            <person name="Ma J."/>
        </authorList>
    </citation>
    <scope>NUCLEOTIDE SEQUENCE [LARGE SCALE GENOMIC DNA]</scope>
    <source>
        <strain evidence="2">ZS-35-S2</strain>
    </source>
</reference>